<name>A0A3B0X5I2_9ZZZZ</name>
<organism evidence="1">
    <name type="scientific">hydrothermal vent metagenome</name>
    <dbReference type="NCBI Taxonomy" id="652676"/>
    <lineage>
        <taxon>unclassified sequences</taxon>
        <taxon>metagenomes</taxon>
        <taxon>ecological metagenomes</taxon>
    </lineage>
</organism>
<accession>A0A3B0X5I2</accession>
<dbReference type="EMBL" id="UOFH01000110">
    <property type="protein sequence ID" value="VAW59850.1"/>
    <property type="molecule type" value="Genomic_DNA"/>
</dbReference>
<proteinExistence type="predicted"/>
<protein>
    <submittedName>
        <fullName evidence="1">Uncharacterized protein</fullName>
    </submittedName>
</protein>
<evidence type="ECO:0000313" key="1">
    <source>
        <dbReference type="EMBL" id="VAW59850.1"/>
    </source>
</evidence>
<dbReference type="AlphaFoldDB" id="A0A3B0X5I2"/>
<gene>
    <name evidence="1" type="ORF">MNBD_GAMMA08-816</name>
</gene>
<sequence>MARIRAERKCGEFLKQQVMNKGGKPVTCSPEEQVTENKTLTELGITRKQSMNWQKLAGIPEEIFEEELHKGDAMPSLKRMVNNFRKRTEEANVIDVEVEEDDAKEVAVEEDDVKSAKVVSIKTMR</sequence>
<reference evidence="1" key="1">
    <citation type="submission" date="2018-06" db="EMBL/GenBank/DDBJ databases">
        <authorList>
            <person name="Zhirakovskaya E."/>
        </authorList>
    </citation>
    <scope>NUCLEOTIDE SEQUENCE</scope>
</reference>